<feature type="chain" id="PRO_5034503491" evidence="1">
    <location>
        <begin position="19"/>
        <end position="589"/>
    </location>
</feature>
<dbReference type="RefSeq" id="XP_037148875.1">
    <property type="nucleotide sequence ID" value="XM_037294828.1"/>
</dbReference>
<keyword evidence="3" id="KW-1185">Reference proteome</keyword>
<name>A0A8H6F8U3_9LECA</name>
<comment type="caution">
    <text evidence="2">The sequence shown here is derived from an EMBL/GenBank/DDBJ whole genome shotgun (WGS) entry which is preliminary data.</text>
</comment>
<dbReference type="AlphaFoldDB" id="A0A8H6F8U3"/>
<gene>
    <name evidence="2" type="ORF">HO133_003906</name>
</gene>
<organism evidence="2 3">
    <name type="scientific">Letharia lupina</name>
    <dbReference type="NCBI Taxonomy" id="560253"/>
    <lineage>
        <taxon>Eukaryota</taxon>
        <taxon>Fungi</taxon>
        <taxon>Dikarya</taxon>
        <taxon>Ascomycota</taxon>
        <taxon>Pezizomycotina</taxon>
        <taxon>Lecanoromycetes</taxon>
        <taxon>OSLEUM clade</taxon>
        <taxon>Lecanoromycetidae</taxon>
        <taxon>Lecanorales</taxon>
        <taxon>Lecanorineae</taxon>
        <taxon>Parmeliaceae</taxon>
        <taxon>Letharia</taxon>
    </lineage>
</organism>
<evidence type="ECO:0000313" key="3">
    <source>
        <dbReference type="Proteomes" id="UP000593566"/>
    </source>
</evidence>
<evidence type="ECO:0000313" key="2">
    <source>
        <dbReference type="EMBL" id="KAF6219440.1"/>
    </source>
</evidence>
<reference evidence="2 3" key="1">
    <citation type="journal article" date="2020" name="Genomics">
        <title>Complete, high-quality genomes from long-read metagenomic sequencing of two wolf lichen thalli reveals enigmatic genome architecture.</title>
        <authorList>
            <person name="McKenzie S.K."/>
            <person name="Walston R.F."/>
            <person name="Allen J.L."/>
        </authorList>
    </citation>
    <scope>NUCLEOTIDE SEQUENCE [LARGE SCALE GENOMIC DNA]</scope>
    <source>
        <strain evidence="2">WasteWater1</strain>
    </source>
</reference>
<dbReference type="GeneID" id="59332317"/>
<keyword evidence="1" id="KW-0732">Signal</keyword>
<protein>
    <submittedName>
        <fullName evidence="2">Uncharacterized protein</fullName>
    </submittedName>
</protein>
<proteinExistence type="predicted"/>
<dbReference type="Proteomes" id="UP000593566">
    <property type="component" value="Unassembled WGS sequence"/>
</dbReference>
<feature type="signal peptide" evidence="1">
    <location>
        <begin position="1"/>
        <end position="18"/>
    </location>
</feature>
<evidence type="ECO:0000256" key="1">
    <source>
        <dbReference type="SAM" id="SignalP"/>
    </source>
</evidence>
<accession>A0A8H6F8U3</accession>
<sequence>MSPTFVASILYLSALATALPKATPVIEDRQTPTSDNILQARQTPFSPAQQASAVAQCKSGDLNIPTVTDWINLQIDDWFDIFWTDVPAIYYNNHVTPPTVPYVISEIYQRDGITCTIADCKEPSTLTQSESLCLQRVACITVSLQCSDWLTPAPNGSFDAIRAYVFYNGWRALAELFYQMNVATASSEVNQISVASVIGSTFGNDTSSGGPSWDKTTSAATPAIGGVSAILGALSVSQDFTQSLERLFGTASAATGVIGSLLSGIVGGISLGDAAPADPRIDSINDLEGSMETLYWSLNNGLAVTYQTVLLWNNGSGGGFPQVQDLLKGGAFVDEGVGQSSLLSSIEDQTFYENMRDGSARIFGWTAINTVWRDADVFIVYLPYNAHIPPYTNFQQSDCQALLTSHIWATPTLCEGDGMTILVGDASNPSIGPGVAPHGYSSTIDIAGTPFDYHNIMASSVGAWQHTGFNANISNPLVAGLQTGNIDVSDLGDVQSLGDLPMTTEGVFNLPVCQLFDFDSVYGFYPPNEQTDPQFWCGCLYASANSPAAPSQLFSDHISSGLTAAVKSANPCCVFDGTDYPSGCGESPS</sequence>
<dbReference type="EMBL" id="JACCJB010000019">
    <property type="protein sequence ID" value="KAF6219440.1"/>
    <property type="molecule type" value="Genomic_DNA"/>
</dbReference>